<sequence length="297" mass="31219">RAVGLGGPLHSDELPGHGVDGPRVEEIRRALGLTAPDAFVLLVAPDRARAERAIARVAERARAALEGIPPETRDPQPDGSTRYSRPLPGRDRMYPETDVPPVPIAPERLDRLRAGLPERPAVRRARLARDHGLSPEWIGQVAHAGDLDEFEALVKRGHAPAAVARLLTQDAPAARSGAPDAPPFSLDLLDAVLGASSAGRFSKEGIPAVLAALASGATSVEDAVVRAGLATAGDSLEAIVERVVRSNEAMVRTRGPEAFSPLMGDVMKQVRGRYDGKAIADALRRAIVQLGPPTGGG</sequence>
<dbReference type="Gene3D" id="1.10.150.380">
    <property type="entry name" value="GatB domain, N-terminal subdomain"/>
    <property type="match status" value="1"/>
</dbReference>
<feature type="non-terminal residue" evidence="7">
    <location>
        <position position="1"/>
    </location>
</feature>
<keyword evidence="7" id="KW-0808">Transferase</keyword>
<feature type="domain" description="Asn/Gln amidotransferase" evidence="6">
    <location>
        <begin position="148"/>
        <end position="287"/>
    </location>
</feature>
<dbReference type="Gene3D" id="3.30.1360.30">
    <property type="entry name" value="GAD-like domain"/>
    <property type="match status" value="1"/>
</dbReference>
<evidence type="ECO:0000259" key="6">
    <source>
        <dbReference type="SMART" id="SM00845"/>
    </source>
</evidence>
<dbReference type="Pfam" id="PF02637">
    <property type="entry name" value="GatB_Yqey"/>
    <property type="match status" value="1"/>
</dbReference>
<keyword evidence="1" id="KW-0436">Ligase</keyword>
<dbReference type="PANTHER" id="PTHR11659:SF2">
    <property type="entry name" value="GLUTAMYL-TRNA(GLN) AMIDOTRANSFERASE SUBUNIT E"/>
    <property type="match status" value="1"/>
</dbReference>
<organism evidence="7">
    <name type="scientific">mine drainage metagenome</name>
    <dbReference type="NCBI Taxonomy" id="410659"/>
    <lineage>
        <taxon>unclassified sequences</taxon>
        <taxon>metagenomes</taxon>
        <taxon>ecological metagenomes</taxon>
    </lineage>
</organism>
<dbReference type="GO" id="GO:0005524">
    <property type="term" value="F:ATP binding"/>
    <property type="evidence" value="ECO:0007669"/>
    <property type="project" value="UniProtKB-KW"/>
</dbReference>
<dbReference type="EMBL" id="AUZY01007542">
    <property type="protein sequence ID" value="EQD49532.1"/>
    <property type="molecule type" value="Genomic_DNA"/>
</dbReference>
<evidence type="ECO:0000256" key="1">
    <source>
        <dbReference type="ARBA" id="ARBA00022598"/>
    </source>
</evidence>
<dbReference type="SUPFAM" id="SSF89095">
    <property type="entry name" value="GatB/YqeY motif"/>
    <property type="match status" value="2"/>
</dbReference>
<evidence type="ECO:0000256" key="2">
    <source>
        <dbReference type="ARBA" id="ARBA00022741"/>
    </source>
</evidence>
<gene>
    <name evidence="7" type="ORF">B1B_11587</name>
</gene>
<proteinExistence type="predicted"/>
<name>T0ZY45_9ZZZZ</name>
<dbReference type="InterPro" id="IPR004115">
    <property type="entry name" value="GAD-like_sf"/>
</dbReference>
<dbReference type="Gene3D" id="1.10.10.410">
    <property type="match status" value="1"/>
</dbReference>
<keyword evidence="3" id="KW-0067">ATP-binding</keyword>
<dbReference type="GO" id="GO:0005737">
    <property type="term" value="C:cytoplasm"/>
    <property type="evidence" value="ECO:0007669"/>
    <property type="project" value="InterPro"/>
</dbReference>
<dbReference type="InterPro" id="IPR042114">
    <property type="entry name" value="GatB_C_1"/>
</dbReference>
<keyword evidence="4" id="KW-0648">Protein biosynthesis</keyword>
<evidence type="ECO:0000256" key="5">
    <source>
        <dbReference type="SAM" id="MobiDB-lite"/>
    </source>
</evidence>
<feature type="compositionally biased region" description="Basic and acidic residues" evidence="5">
    <location>
        <begin position="10"/>
        <end position="21"/>
    </location>
</feature>
<dbReference type="SUPFAM" id="SSF55261">
    <property type="entry name" value="GAD domain-like"/>
    <property type="match status" value="1"/>
</dbReference>
<evidence type="ECO:0000313" key="7">
    <source>
        <dbReference type="EMBL" id="EQD49532.1"/>
    </source>
</evidence>
<dbReference type="PANTHER" id="PTHR11659">
    <property type="entry name" value="GLUTAMYL-TRNA GLN AMIDOTRANSFERASE SUBUNIT B MITOCHONDRIAL AND PROKARYOTIC PET112-RELATED"/>
    <property type="match status" value="1"/>
</dbReference>
<evidence type="ECO:0000256" key="3">
    <source>
        <dbReference type="ARBA" id="ARBA00022840"/>
    </source>
</evidence>
<reference evidence="7" key="2">
    <citation type="journal article" date="2014" name="ISME J.">
        <title>Microbial stratification in low pH oxic and suboxic macroscopic growths along an acid mine drainage.</title>
        <authorList>
            <person name="Mendez-Garcia C."/>
            <person name="Mesa V."/>
            <person name="Sprenger R.R."/>
            <person name="Richter M."/>
            <person name="Diez M.S."/>
            <person name="Solano J."/>
            <person name="Bargiela R."/>
            <person name="Golyshina O.V."/>
            <person name="Manteca A."/>
            <person name="Ramos J.L."/>
            <person name="Gallego J.R."/>
            <person name="Llorente I."/>
            <person name="Martins Dos Santos V.A."/>
            <person name="Jensen O.N."/>
            <person name="Pelaez A.I."/>
            <person name="Sanchez J."/>
            <person name="Ferrer M."/>
        </authorList>
    </citation>
    <scope>NUCLEOTIDE SEQUENCE</scope>
</reference>
<dbReference type="SMART" id="SM00845">
    <property type="entry name" value="GatB_Yqey"/>
    <property type="match status" value="1"/>
</dbReference>
<feature type="region of interest" description="Disordered" evidence="5">
    <location>
        <begin position="65"/>
        <end position="104"/>
    </location>
</feature>
<keyword evidence="2" id="KW-0547">Nucleotide-binding</keyword>
<dbReference type="GO" id="GO:0004812">
    <property type="term" value="F:aminoacyl-tRNA ligase activity"/>
    <property type="evidence" value="ECO:0007669"/>
    <property type="project" value="InterPro"/>
</dbReference>
<dbReference type="InterPro" id="IPR018027">
    <property type="entry name" value="Asn/Gln_amidotransferase"/>
</dbReference>
<dbReference type="InterPro" id="IPR014746">
    <property type="entry name" value="Gln_synth/guanido_kin_cat_dom"/>
</dbReference>
<feature type="region of interest" description="Disordered" evidence="5">
    <location>
        <begin position="1"/>
        <end position="21"/>
    </location>
</feature>
<dbReference type="InterPro" id="IPR017959">
    <property type="entry name" value="Asn/Gln-tRNA_amidoTrfase_suB/E"/>
</dbReference>
<dbReference type="GO" id="GO:0050567">
    <property type="term" value="F:glutaminyl-tRNA synthase (glutamine-hydrolyzing) activity"/>
    <property type="evidence" value="ECO:0007669"/>
    <property type="project" value="TreeGrafter"/>
</dbReference>
<reference evidence="7" key="1">
    <citation type="submission" date="2013-08" db="EMBL/GenBank/DDBJ databases">
        <authorList>
            <person name="Mendez C."/>
            <person name="Richter M."/>
            <person name="Ferrer M."/>
            <person name="Sanchez J."/>
        </authorList>
    </citation>
    <scope>NUCLEOTIDE SEQUENCE</scope>
</reference>
<dbReference type="InterPro" id="IPR003789">
    <property type="entry name" value="Asn/Gln_tRNA_amidoTrase-B-like"/>
</dbReference>
<dbReference type="GO" id="GO:0070681">
    <property type="term" value="P:glutaminyl-tRNAGln biosynthesis via transamidation"/>
    <property type="evidence" value="ECO:0007669"/>
    <property type="project" value="TreeGrafter"/>
</dbReference>
<protein>
    <submittedName>
        <fullName evidence="7">Glutamyl-tRNA(Gln) amidotransferase subunit E</fullName>
    </submittedName>
</protein>
<dbReference type="GO" id="GO:0016740">
    <property type="term" value="F:transferase activity"/>
    <property type="evidence" value="ECO:0007669"/>
    <property type="project" value="UniProtKB-KW"/>
</dbReference>
<dbReference type="SUPFAM" id="SSF55931">
    <property type="entry name" value="Glutamine synthetase/guanido kinase"/>
    <property type="match status" value="1"/>
</dbReference>
<accession>T0ZY45</accession>
<evidence type="ECO:0000256" key="4">
    <source>
        <dbReference type="ARBA" id="ARBA00022917"/>
    </source>
</evidence>
<dbReference type="InterPro" id="IPR023168">
    <property type="entry name" value="GatB_Yqey_C_2"/>
</dbReference>
<dbReference type="AlphaFoldDB" id="T0ZY45"/>
<comment type="caution">
    <text evidence="7">The sequence shown here is derived from an EMBL/GenBank/DDBJ whole genome shotgun (WGS) entry which is preliminary data.</text>
</comment>
<dbReference type="GO" id="GO:0006412">
    <property type="term" value="P:translation"/>
    <property type="evidence" value="ECO:0007669"/>
    <property type="project" value="UniProtKB-KW"/>
</dbReference>